<feature type="domain" description="Response regulatory" evidence="10">
    <location>
        <begin position="2"/>
        <end position="116"/>
    </location>
</feature>
<evidence type="ECO:0000256" key="6">
    <source>
        <dbReference type="ARBA" id="ARBA00023125"/>
    </source>
</evidence>
<keyword evidence="3 8" id="KW-0597">Phosphoprotein</keyword>
<dbReference type="PANTHER" id="PTHR48111">
    <property type="entry name" value="REGULATOR OF RPOS"/>
    <property type="match status" value="1"/>
</dbReference>
<keyword evidence="7" id="KW-0804">Transcription</keyword>
<keyword evidence="5" id="KW-0805">Transcription regulation</keyword>
<proteinExistence type="predicted"/>
<evidence type="ECO:0000256" key="4">
    <source>
        <dbReference type="ARBA" id="ARBA00023012"/>
    </source>
</evidence>
<dbReference type="Pfam" id="PF00072">
    <property type="entry name" value="Response_reg"/>
    <property type="match status" value="1"/>
</dbReference>
<keyword evidence="6 9" id="KW-0238">DNA-binding</keyword>
<dbReference type="PANTHER" id="PTHR48111:SF35">
    <property type="entry name" value="TRANSCRIPTIONAL REGULATORY PROTEIN QSEB"/>
    <property type="match status" value="1"/>
</dbReference>
<accession>A0A348WPV8</accession>
<gene>
    <name evidence="12" type="ORF">DCR58_07265</name>
</gene>
<evidence type="ECO:0000256" key="8">
    <source>
        <dbReference type="PROSITE-ProRule" id="PRU00169"/>
    </source>
</evidence>
<feature type="modified residue" description="4-aspartylphosphate" evidence="8">
    <location>
        <position position="51"/>
    </location>
</feature>
<evidence type="ECO:0000256" key="2">
    <source>
        <dbReference type="ARBA" id="ARBA00022490"/>
    </source>
</evidence>
<evidence type="ECO:0000259" key="11">
    <source>
        <dbReference type="PROSITE" id="PS51755"/>
    </source>
</evidence>
<dbReference type="GO" id="GO:0032993">
    <property type="term" value="C:protein-DNA complex"/>
    <property type="evidence" value="ECO:0007669"/>
    <property type="project" value="TreeGrafter"/>
</dbReference>
<dbReference type="GO" id="GO:0006355">
    <property type="term" value="P:regulation of DNA-templated transcription"/>
    <property type="evidence" value="ECO:0007669"/>
    <property type="project" value="InterPro"/>
</dbReference>
<comment type="caution">
    <text evidence="12">The sequence shown here is derived from an EMBL/GenBank/DDBJ whole genome shotgun (WGS) entry which is preliminary data.</text>
</comment>
<organism evidence="12 13">
    <name type="scientific">Idiomarina baltica</name>
    <dbReference type="NCBI Taxonomy" id="190892"/>
    <lineage>
        <taxon>Bacteria</taxon>
        <taxon>Pseudomonadati</taxon>
        <taxon>Pseudomonadota</taxon>
        <taxon>Gammaproteobacteria</taxon>
        <taxon>Alteromonadales</taxon>
        <taxon>Idiomarinaceae</taxon>
        <taxon>Idiomarina</taxon>
    </lineage>
</organism>
<dbReference type="SUPFAM" id="SSF52172">
    <property type="entry name" value="CheY-like"/>
    <property type="match status" value="1"/>
</dbReference>
<sequence>MQLLLVEDNQTLGQAVEIGLSQRQFMVTWVRTGAAAISSINHHDFDVAILDLGLPDIEGERVLQSIRKKGFDIPILVLTARDQTSDVINLLDAGADDFMTKPFDVNELAARLRALLRRRSGYSSSRIVCGPITIDTSSREALINEKELTLSRKEFELLQLFVMQPMKVHPRDKLEALLSSDTHVVESNALEVHVHNLRKKLGQRELIETIRGVGYRLKCKG</sequence>
<keyword evidence="2" id="KW-0963">Cytoplasm</keyword>
<dbReference type="InterPro" id="IPR001789">
    <property type="entry name" value="Sig_transdc_resp-reg_receiver"/>
</dbReference>
<reference evidence="12 13" key="1">
    <citation type="journal article" date="2018" name="Nat. Biotechnol.">
        <title>A standardized bacterial taxonomy based on genome phylogeny substantially revises the tree of life.</title>
        <authorList>
            <person name="Parks D.H."/>
            <person name="Chuvochina M."/>
            <person name="Waite D.W."/>
            <person name="Rinke C."/>
            <person name="Skarshewski A."/>
            <person name="Chaumeil P.A."/>
            <person name="Hugenholtz P."/>
        </authorList>
    </citation>
    <scope>NUCLEOTIDE SEQUENCE [LARGE SCALE GENOMIC DNA]</scope>
    <source>
        <strain evidence="12">UBA9360</strain>
    </source>
</reference>
<protein>
    <submittedName>
        <fullName evidence="12">DNA-binding response regulator</fullName>
    </submittedName>
</protein>
<feature type="DNA-binding region" description="OmpR/PhoB-type" evidence="9">
    <location>
        <begin position="124"/>
        <end position="219"/>
    </location>
</feature>
<dbReference type="EMBL" id="DMUP01000168">
    <property type="protein sequence ID" value="HAR56570.1"/>
    <property type="molecule type" value="Genomic_DNA"/>
</dbReference>
<dbReference type="Gene3D" id="1.10.10.10">
    <property type="entry name" value="Winged helix-like DNA-binding domain superfamily/Winged helix DNA-binding domain"/>
    <property type="match status" value="1"/>
</dbReference>
<dbReference type="CDD" id="cd00383">
    <property type="entry name" value="trans_reg_C"/>
    <property type="match status" value="1"/>
</dbReference>
<evidence type="ECO:0000256" key="5">
    <source>
        <dbReference type="ARBA" id="ARBA00023015"/>
    </source>
</evidence>
<dbReference type="Gene3D" id="6.10.250.690">
    <property type="match status" value="1"/>
</dbReference>
<dbReference type="RefSeq" id="WP_006955560.1">
    <property type="nucleotide sequence ID" value="NZ_DAIRLQ010000006.1"/>
</dbReference>
<dbReference type="InterPro" id="IPR039420">
    <property type="entry name" value="WalR-like"/>
</dbReference>
<evidence type="ECO:0000256" key="3">
    <source>
        <dbReference type="ARBA" id="ARBA00022553"/>
    </source>
</evidence>
<dbReference type="GO" id="GO:0000156">
    <property type="term" value="F:phosphorelay response regulator activity"/>
    <property type="evidence" value="ECO:0007669"/>
    <property type="project" value="TreeGrafter"/>
</dbReference>
<dbReference type="PROSITE" id="PS51755">
    <property type="entry name" value="OMPR_PHOB"/>
    <property type="match status" value="1"/>
</dbReference>
<dbReference type="SMART" id="SM00862">
    <property type="entry name" value="Trans_reg_C"/>
    <property type="match status" value="1"/>
</dbReference>
<evidence type="ECO:0000313" key="13">
    <source>
        <dbReference type="Proteomes" id="UP000262878"/>
    </source>
</evidence>
<dbReference type="Proteomes" id="UP000262878">
    <property type="component" value="Unassembled WGS sequence"/>
</dbReference>
<dbReference type="Pfam" id="PF00486">
    <property type="entry name" value="Trans_reg_C"/>
    <property type="match status" value="1"/>
</dbReference>
<dbReference type="InterPro" id="IPR011006">
    <property type="entry name" value="CheY-like_superfamily"/>
</dbReference>
<evidence type="ECO:0000313" key="12">
    <source>
        <dbReference type="EMBL" id="HAR56570.1"/>
    </source>
</evidence>
<dbReference type="GO" id="GO:0000976">
    <property type="term" value="F:transcription cis-regulatory region binding"/>
    <property type="evidence" value="ECO:0007669"/>
    <property type="project" value="TreeGrafter"/>
</dbReference>
<dbReference type="GO" id="GO:0005829">
    <property type="term" value="C:cytosol"/>
    <property type="evidence" value="ECO:0007669"/>
    <property type="project" value="TreeGrafter"/>
</dbReference>
<dbReference type="Gene3D" id="3.40.50.2300">
    <property type="match status" value="1"/>
</dbReference>
<name>A0A348WPV8_9GAMM</name>
<feature type="domain" description="OmpR/PhoB-type" evidence="11">
    <location>
        <begin position="124"/>
        <end position="219"/>
    </location>
</feature>
<evidence type="ECO:0000259" key="10">
    <source>
        <dbReference type="PROSITE" id="PS50110"/>
    </source>
</evidence>
<dbReference type="AlphaFoldDB" id="A0A348WPV8"/>
<evidence type="ECO:0000256" key="7">
    <source>
        <dbReference type="ARBA" id="ARBA00023163"/>
    </source>
</evidence>
<dbReference type="STRING" id="314276.OS145_01257"/>
<comment type="subcellular location">
    <subcellularLocation>
        <location evidence="1">Cytoplasm</location>
    </subcellularLocation>
</comment>
<dbReference type="PROSITE" id="PS50110">
    <property type="entry name" value="RESPONSE_REGULATORY"/>
    <property type="match status" value="1"/>
</dbReference>
<dbReference type="InterPro" id="IPR036388">
    <property type="entry name" value="WH-like_DNA-bd_sf"/>
</dbReference>
<keyword evidence="4" id="KW-0902">Two-component regulatory system</keyword>
<evidence type="ECO:0000256" key="9">
    <source>
        <dbReference type="PROSITE-ProRule" id="PRU01091"/>
    </source>
</evidence>
<evidence type="ECO:0000256" key="1">
    <source>
        <dbReference type="ARBA" id="ARBA00004496"/>
    </source>
</evidence>
<dbReference type="SMART" id="SM00448">
    <property type="entry name" value="REC"/>
    <property type="match status" value="1"/>
</dbReference>
<dbReference type="InterPro" id="IPR001867">
    <property type="entry name" value="OmpR/PhoB-type_DNA-bd"/>
</dbReference>